<feature type="chain" id="PRO_5046998462" description="DUF2059 domain-containing protein" evidence="1">
    <location>
        <begin position="23"/>
        <end position="277"/>
    </location>
</feature>
<protein>
    <recommendedName>
        <fullName evidence="4">DUF2059 domain-containing protein</fullName>
    </recommendedName>
</protein>
<dbReference type="EMBL" id="CP067136">
    <property type="protein sequence ID" value="WCR07709.1"/>
    <property type="molecule type" value="Genomic_DNA"/>
</dbReference>
<proteinExistence type="predicted"/>
<gene>
    <name evidence="2" type="ORF">JHX87_02400</name>
</gene>
<evidence type="ECO:0000256" key="1">
    <source>
        <dbReference type="SAM" id="SignalP"/>
    </source>
</evidence>
<evidence type="ECO:0008006" key="4">
    <source>
        <dbReference type="Google" id="ProtNLM"/>
    </source>
</evidence>
<name>A0ABY7SL31_9RHOB</name>
<keyword evidence="1" id="KW-0732">Signal</keyword>
<evidence type="ECO:0000313" key="3">
    <source>
        <dbReference type="Proteomes" id="UP001219349"/>
    </source>
</evidence>
<sequence>MMLRFLCLTFTLLFAQIGFAQGADLTARLWQVMDIEELLPIMRDEAVSEADDIRDMLFPRGGTGSWTRDVQAIHRPERLARLFRGGLDAALPGMDRARIDQGLSFYDSDLGQRLLDLESAARIAMLDEEAEDAAKLAYSRAEQAGSERADQIARLIEAADLIGHNVAGGMNVSIAFSQGFGDAGGFDMTMGEADILGDVWAQQGQIASDVEDWLQGYMMLAYSSLSDQDLEAYIDFVASPPGQALFGALFAGFGSVFRQTSYELGAAAAGQLSGRAL</sequence>
<keyword evidence="3" id="KW-1185">Reference proteome</keyword>
<accession>A0ABY7SL31</accession>
<evidence type="ECO:0000313" key="2">
    <source>
        <dbReference type="EMBL" id="WCR07709.1"/>
    </source>
</evidence>
<dbReference type="RefSeq" id="WP_271886191.1">
    <property type="nucleotide sequence ID" value="NZ_CP067136.1"/>
</dbReference>
<reference evidence="2 3" key="1">
    <citation type="submission" date="2021-01" db="EMBL/GenBank/DDBJ databases">
        <title>Biogeographic distribution of Paracoccus.</title>
        <authorList>
            <person name="Hollensteiner J."/>
            <person name="Leineberger J."/>
            <person name="Brinkhoff T."/>
            <person name="Daniel R."/>
        </authorList>
    </citation>
    <scope>NUCLEOTIDE SEQUENCE [LARGE SCALE GENOMIC DNA]</scope>
    <source>
        <strain evidence="2 3">KCTC 22803</strain>
    </source>
</reference>
<feature type="signal peptide" evidence="1">
    <location>
        <begin position="1"/>
        <end position="22"/>
    </location>
</feature>
<dbReference type="Proteomes" id="UP001219349">
    <property type="component" value="Chromosome"/>
</dbReference>
<organism evidence="2 3">
    <name type="scientific">Paracoccus fistulariae</name>
    <dbReference type="NCBI Taxonomy" id="658446"/>
    <lineage>
        <taxon>Bacteria</taxon>
        <taxon>Pseudomonadati</taxon>
        <taxon>Pseudomonadota</taxon>
        <taxon>Alphaproteobacteria</taxon>
        <taxon>Rhodobacterales</taxon>
        <taxon>Paracoccaceae</taxon>
        <taxon>Paracoccus</taxon>
    </lineage>
</organism>